<dbReference type="InterPro" id="IPR047962">
    <property type="entry name" value="LysC_ACT_2"/>
</dbReference>
<comment type="catalytic activity">
    <reaction evidence="8 10">
        <text>L-aspartate + ATP = 4-phospho-L-aspartate + ADP</text>
        <dbReference type="Rhea" id="RHEA:23776"/>
        <dbReference type="ChEBI" id="CHEBI:29991"/>
        <dbReference type="ChEBI" id="CHEBI:30616"/>
        <dbReference type="ChEBI" id="CHEBI:57535"/>
        <dbReference type="ChEBI" id="CHEBI:456216"/>
        <dbReference type="EC" id="2.7.2.4"/>
    </reaction>
</comment>
<dbReference type="PANTHER" id="PTHR21499">
    <property type="entry name" value="ASPARTATE KINASE"/>
    <property type="match status" value="1"/>
</dbReference>
<dbReference type="GO" id="GO:0005524">
    <property type="term" value="F:ATP binding"/>
    <property type="evidence" value="ECO:0007669"/>
    <property type="project" value="UniProtKB-KW"/>
</dbReference>
<evidence type="ECO:0000256" key="11">
    <source>
        <dbReference type="RuleBase" id="RU004249"/>
    </source>
</evidence>
<dbReference type="PANTHER" id="PTHR21499:SF59">
    <property type="entry name" value="ASPARTOKINASE"/>
    <property type="match status" value="1"/>
</dbReference>
<dbReference type="GO" id="GO:0005829">
    <property type="term" value="C:cytosol"/>
    <property type="evidence" value="ECO:0007669"/>
    <property type="project" value="TreeGrafter"/>
</dbReference>
<name>A0AAV3M3B5_9GAMM</name>
<keyword evidence="6 9" id="KW-0067">ATP-binding</keyword>
<dbReference type="GO" id="GO:0009090">
    <property type="term" value="P:homoserine biosynthetic process"/>
    <property type="evidence" value="ECO:0007669"/>
    <property type="project" value="TreeGrafter"/>
</dbReference>
<dbReference type="InterPro" id="IPR054352">
    <property type="entry name" value="ACT_Aspartokinase"/>
</dbReference>
<feature type="binding site" evidence="9">
    <location>
        <begin position="29"/>
        <end position="32"/>
    </location>
    <ligand>
        <name>ATP</name>
        <dbReference type="ChEBI" id="CHEBI:30616"/>
    </ligand>
</feature>
<keyword evidence="7" id="KW-0457">Lysine biosynthesis</keyword>
<organism evidence="14 15">
    <name type="scientific">Providencia alcalifaciens 205/92</name>
    <dbReference type="NCBI Taxonomy" id="1256988"/>
    <lineage>
        <taxon>Bacteria</taxon>
        <taxon>Pseudomonadati</taxon>
        <taxon>Pseudomonadota</taxon>
        <taxon>Gammaproteobacteria</taxon>
        <taxon>Enterobacterales</taxon>
        <taxon>Morganellaceae</taxon>
        <taxon>Providencia</taxon>
    </lineage>
</organism>
<dbReference type="InterPro" id="IPR005260">
    <property type="entry name" value="Asp_kin_monofn"/>
</dbReference>
<dbReference type="EMBL" id="JALD01000053">
    <property type="protein sequence ID" value="EUD10278.1"/>
    <property type="molecule type" value="Genomic_DNA"/>
</dbReference>
<dbReference type="CDD" id="cd04932">
    <property type="entry name" value="ACT_AKiii-LysC-EC_1"/>
    <property type="match status" value="1"/>
</dbReference>
<dbReference type="SUPFAM" id="SSF55021">
    <property type="entry name" value="ACT-like"/>
    <property type="match status" value="2"/>
</dbReference>
<reference evidence="14 15" key="1">
    <citation type="submission" date="2014-01" db="EMBL/GenBank/DDBJ databases">
        <authorList>
            <person name="Durkin A.S."/>
            <person name="McCorrison J."/>
            <person name="Torralba M."/>
            <person name="Gillis M."/>
            <person name="Haft D.H."/>
            <person name="Methe B."/>
            <person name="Sutton G."/>
            <person name="Nelson K.E."/>
        </authorList>
    </citation>
    <scope>NUCLEOTIDE SEQUENCE [LARGE SCALE GENOMIC DNA]</scope>
    <source>
        <strain evidence="14 15">205/92</strain>
    </source>
</reference>
<feature type="binding site" evidence="9">
    <location>
        <position position="248"/>
    </location>
    <ligand>
        <name>ATP</name>
        <dbReference type="ChEBI" id="CHEBI:30616"/>
    </ligand>
</feature>
<evidence type="ECO:0000259" key="12">
    <source>
        <dbReference type="Pfam" id="PF00696"/>
    </source>
</evidence>
<comment type="pathway">
    <text evidence="11">Amino-acid biosynthesis; L-threonine biosynthesis; L-threonine from L-aspartate: step 1/5.</text>
</comment>
<dbReference type="NCBIfam" id="TIGR00656">
    <property type="entry name" value="asp_kin_monofn"/>
    <property type="match status" value="1"/>
</dbReference>
<feature type="domain" description="Aspartokinase ACT" evidence="13">
    <location>
        <begin position="410"/>
        <end position="467"/>
    </location>
</feature>
<dbReference type="InterPro" id="IPR001341">
    <property type="entry name" value="Asp_kinase"/>
</dbReference>
<evidence type="ECO:0000256" key="5">
    <source>
        <dbReference type="ARBA" id="ARBA00022777"/>
    </source>
</evidence>
<dbReference type="CDD" id="cd04917">
    <property type="entry name" value="ACT_AKiii-LysC-EC_2"/>
    <property type="match status" value="1"/>
</dbReference>
<comment type="pathway">
    <text evidence="1 11">Amino-acid biosynthesis; L-lysine biosynthesis via DAP pathway; (S)-tetrahydrodipicolinate from L-aspartate: step 1/4.</text>
</comment>
<evidence type="ECO:0000256" key="1">
    <source>
        <dbReference type="ARBA" id="ARBA00004766"/>
    </source>
</evidence>
<feature type="binding site" evidence="9">
    <location>
        <position position="140"/>
    </location>
    <ligand>
        <name>substrate</name>
    </ligand>
</feature>
<dbReference type="InterPro" id="IPR018042">
    <property type="entry name" value="Aspartate_kinase_CS"/>
</dbReference>
<evidence type="ECO:0000259" key="13">
    <source>
        <dbReference type="Pfam" id="PF22468"/>
    </source>
</evidence>
<dbReference type="Pfam" id="PF22468">
    <property type="entry name" value="ACT_9"/>
    <property type="match status" value="1"/>
</dbReference>
<comment type="caution">
    <text evidence="14">The sequence shown here is derived from an EMBL/GenBank/DDBJ whole genome shotgun (WGS) entry which is preliminary data.</text>
</comment>
<comment type="pathway">
    <text evidence="11">Amino-acid biosynthesis; L-methionine biosynthesis via de novo pathway; L-homoserine from L-aspartate: step 1/3.</text>
</comment>
<accession>A0AAV3M3B5</accession>
<keyword evidence="11" id="KW-0028">Amino-acid biosynthesis</keyword>
<evidence type="ECO:0000256" key="9">
    <source>
        <dbReference type="PIRSR" id="PIRSR000726-1"/>
    </source>
</evidence>
<keyword evidence="4 9" id="KW-0547">Nucleotide-binding</keyword>
<dbReference type="Gene3D" id="3.30.70.260">
    <property type="match status" value="2"/>
</dbReference>
<dbReference type="PIRSF" id="PIRSF000726">
    <property type="entry name" value="Asp_kin"/>
    <property type="match status" value="1"/>
</dbReference>
<dbReference type="NCBIfam" id="NF006570">
    <property type="entry name" value="PRK09084.1"/>
    <property type="match status" value="1"/>
</dbReference>
<dbReference type="FunFam" id="3.30.70.260:FF:000017">
    <property type="entry name" value="Aspartokinase"/>
    <property type="match status" value="1"/>
</dbReference>
<dbReference type="Pfam" id="PF00696">
    <property type="entry name" value="AA_kinase"/>
    <property type="match status" value="1"/>
</dbReference>
<sequence>MHYLKIGGLIKGIEKMNTVAGSNQFVIAKFGGTSVANFDAMNKSADIVLANNHVRVVVLSASAGITNLLIELAEGCDTDKRNELLQQVKQTQYDIIEHLQTADVIREEIDRLLENIAHLADSASLATSDALTDEMVSHGEIMSTLLFVEVLRQRGASSQWFDVRKVMRTNEQFGHAEPDLEQLHVLAQQHLLPRLDNSIIITQGFIGRDAKGRTTTLGRGGSDYTAALLAEVLNLSRVDIWTDVPGIYTTDPRVVPNAQKIDEIAFDEAAEMATFGAKILHPATLLPAVRAGIPVFVGSSKAPEAGGTIVSDKTENPPQFRALALRRKQTLLTLHSLKMLHARGFLAEIFTILLRHNISVDLITTSEVSVALTLDTTGSTGTNGSLLTNALMTELSALCRVEVEEDLALVAIIGNQLSQVNGLGKQIFGALESFNIRMISYGASSHNICLLVPGNDVEEIVRTLHSNLFE</sequence>
<proteinExistence type="inferred from homology"/>
<feature type="binding site" evidence="9">
    <location>
        <position position="66"/>
    </location>
    <ligand>
        <name>substrate</name>
    </ligand>
</feature>
<evidence type="ECO:0000256" key="10">
    <source>
        <dbReference type="RuleBase" id="RU003448"/>
    </source>
</evidence>
<evidence type="ECO:0000256" key="3">
    <source>
        <dbReference type="ARBA" id="ARBA00022679"/>
    </source>
</evidence>
<evidence type="ECO:0000256" key="6">
    <source>
        <dbReference type="ARBA" id="ARBA00022840"/>
    </source>
</evidence>
<dbReference type="AlphaFoldDB" id="A0AAV3M3B5"/>
<evidence type="ECO:0000256" key="4">
    <source>
        <dbReference type="ARBA" id="ARBA00022741"/>
    </source>
</evidence>
<dbReference type="Gene3D" id="1.20.120.1320">
    <property type="entry name" value="Aspartokinase, catalytic domain"/>
    <property type="match status" value="1"/>
</dbReference>
<feature type="domain" description="Aspartate/glutamate/uridylate kinase" evidence="12">
    <location>
        <begin position="25"/>
        <end position="298"/>
    </location>
</feature>
<comment type="similarity">
    <text evidence="2 10">Belongs to the aspartokinase family.</text>
</comment>
<dbReference type="Proteomes" id="UP000022311">
    <property type="component" value="Unassembled WGS sequence"/>
</dbReference>
<feature type="binding site" evidence="9">
    <location>
        <position position="253"/>
    </location>
    <ligand>
        <name>ATP</name>
        <dbReference type="ChEBI" id="CHEBI:30616"/>
    </ligand>
</feature>
<keyword evidence="3 10" id="KW-0808">Transferase</keyword>
<dbReference type="GO" id="GO:0009089">
    <property type="term" value="P:lysine biosynthetic process via diaminopimelate"/>
    <property type="evidence" value="ECO:0007669"/>
    <property type="project" value="InterPro"/>
</dbReference>
<evidence type="ECO:0000313" key="14">
    <source>
        <dbReference type="EMBL" id="EUD10278.1"/>
    </source>
</evidence>
<gene>
    <name evidence="14" type="ORF">HMPREF1563_3502</name>
</gene>
<dbReference type="InterPro" id="IPR036393">
    <property type="entry name" value="AceGlu_kinase-like_sf"/>
</dbReference>
<evidence type="ECO:0000256" key="2">
    <source>
        <dbReference type="ARBA" id="ARBA00010122"/>
    </source>
</evidence>
<dbReference type="Gene3D" id="3.40.1160.10">
    <property type="entry name" value="Acetylglutamate kinase-like"/>
    <property type="match status" value="1"/>
</dbReference>
<dbReference type="PROSITE" id="PS00324">
    <property type="entry name" value="ASPARTOKINASE"/>
    <property type="match status" value="1"/>
</dbReference>
<dbReference type="InterPro" id="IPR045865">
    <property type="entry name" value="ACT-like_dom_sf"/>
</dbReference>
<protein>
    <recommendedName>
        <fullName evidence="10">Aspartokinase</fullName>
        <ecNumber evidence="10">2.7.2.4</ecNumber>
    </recommendedName>
</protein>
<feature type="binding site" evidence="9">
    <location>
        <begin position="242"/>
        <end position="243"/>
    </location>
    <ligand>
        <name>ATP</name>
        <dbReference type="ChEBI" id="CHEBI:30616"/>
    </ligand>
</feature>
<dbReference type="SUPFAM" id="SSF53633">
    <property type="entry name" value="Carbamate kinase-like"/>
    <property type="match status" value="1"/>
</dbReference>
<dbReference type="EC" id="2.7.2.4" evidence="10"/>
<evidence type="ECO:0000313" key="15">
    <source>
        <dbReference type="Proteomes" id="UP000022311"/>
    </source>
</evidence>
<evidence type="ECO:0000256" key="7">
    <source>
        <dbReference type="ARBA" id="ARBA00023154"/>
    </source>
</evidence>
<keyword evidence="5 10" id="KW-0418">Kinase</keyword>
<dbReference type="InterPro" id="IPR042199">
    <property type="entry name" value="AsparK_Bifunc_asparK/hSer_DH"/>
</dbReference>
<dbReference type="InterPro" id="IPR001048">
    <property type="entry name" value="Asp/Glu/Uridylate_kinase"/>
</dbReference>
<dbReference type="GO" id="GO:0004072">
    <property type="term" value="F:aspartate kinase activity"/>
    <property type="evidence" value="ECO:0007669"/>
    <property type="project" value="UniProtKB-EC"/>
</dbReference>
<evidence type="ECO:0000256" key="8">
    <source>
        <dbReference type="ARBA" id="ARBA00047872"/>
    </source>
</evidence>
<dbReference type="NCBIfam" id="TIGR00657">
    <property type="entry name" value="asp_kinases"/>
    <property type="match status" value="1"/>
</dbReference>